<dbReference type="EMBL" id="QGKW02001940">
    <property type="protein sequence ID" value="KAF2555960.1"/>
    <property type="molecule type" value="Genomic_DNA"/>
</dbReference>
<evidence type="ECO:0000313" key="1">
    <source>
        <dbReference type="EMBL" id="KAF2555960.1"/>
    </source>
</evidence>
<accession>A0A8S9HFY8</accession>
<gene>
    <name evidence="1" type="ORF">F2Q68_00016821</name>
</gene>
<protein>
    <submittedName>
        <fullName evidence="1">Uncharacterized protein</fullName>
    </submittedName>
</protein>
<reference evidence="1" key="1">
    <citation type="submission" date="2019-12" db="EMBL/GenBank/DDBJ databases">
        <title>Genome sequencing and annotation of Brassica cretica.</title>
        <authorList>
            <person name="Studholme D.J."/>
            <person name="Sarris P.F."/>
        </authorList>
    </citation>
    <scope>NUCLEOTIDE SEQUENCE</scope>
    <source>
        <strain evidence="1">PFS-001/15</strain>
        <tissue evidence="1">Leaf</tissue>
    </source>
</reference>
<comment type="caution">
    <text evidence="1">The sequence shown here is derived from an EMBL/GenBank/DDBJ whole genome shotgun (WGS) entry which is preliminary data.</text>
</comment>
<sequence length="116" mass="13495">MGLKGPEPVERIRAREGVAEVAEIVQQEAEIAELPQRSRSQRTIKVAEIAELPQRSCYLPTFRFFLDRSRFYHSIYFNSLTVHREMQNRLMALQYRSGDKVANDGLSRWNTKTVLP</sequence>
<dbReference type="AlphaFoldDB" id="A0A8S9HFY8"/>
<evidence type="ECO:0000313" key="2">
    <source>
        <dbReference type="Proteomes" id="UP000712281"/>
    </source>
</evidence>
<dbReference type="Proteomes" id="UP000712281">
    <property type="component" value="Unassembled WGS sequence"/>
</dbReference>
<name>A0A8S9HFY8_BRACR</name>
<organism evidence="1 2">
    <name type="scientific">Brassica cretica</name>
    <name type="common">Mustard</name>
    <dbReference type="NCBI Taxonomy" id="69181"/>
    <lineage>
        <taxon>Eukaryota</taxon>
        <taxon>Viridiplantae</taxon>
        <taxon>Streptophyta</taxon>
        <taxon>Embryophyta</taxon>
        <taxon>Tracheophyta</taxon>
        <taxon>Spermatophyta</taxon>
        <taxon>Magnoliopsida</taxon>
        <taxon>eudicotyledons</taxon>
        <taxon>Gunneridae</taxon>
        <taxon>Pentapetalae</taxon>
        <taxon>rosids</taxon>
        <taxon>malvids</taxon>
        <taxon>Brassicales</taxon>
        <taxon>Brassicaceae</taxon>
        <taxon>Brassiceae</taxon>
        <taxon>Brassica</taxon>
    </lineage>
</organism>
<proteinExistence type="predicted"/>